<sequence>AGVGPERLVALVLPRSVEMVVAQLAVLKAGGAYLPVDPDYPVERIAFILGDASPALVISTGTIAERLAGVGGDLRWLHV</sequence>
<feature type="non-terminal residue" evidence="4">
    <location>
        <position position="1"/>
    </location>
</feature>
<organism evidence="4">
    <name type="scientific">Streptomyces sp. SID7499</name>
    <dbReference type="NCBI Taxonomy" id="2706086"/>
    <lineage>
        <taxon>Bacteria</taxon>
        <taxon>Bacillati</taxon>
        <taxon>Actinomycetota</taxon>
        <taxon>Actinomycetes</taxon>
        <taxon>Kitasatosporales</taxon>
        <taxon>Streptomycetaceae</taxon>
        <taxon>Streptomyces</taxon>
    </lineage>
</organism>
<gene>
    <name evidence="4" type="ORF">G3M58_80465</name>
</gene>
<proteinExistence type="predicted"/>
<dbReference type="Gene3D" id="3.40.50.980">
    <property type="match status" value="1"/>
</dbReference>
<evidence type="ECO:0000256" key="2">
    <source>
        <dbReference type="ARBA" id="ARBA00022553"/>
    </source>
</evidence>
<dbReference type="EMBL" id="JAAGMN010008683">
    <property type="protein sequence ID" value="NEE20528.1"/>
    <property type="molecule type" value="Genomic_DNA"/>
</dbReference>
<reference evidence="4" key="1">
    <citation type="submission" date="2020-01" db="EMBL/GenBank/DDBJ databases">
        <title>Insect and environment-associated Actinomycetes.</title>
        <authorList>
            <person name="Currrie C."/>
            <person name="Chevrette M."/>
            <person name="Carlson C."/>
            <person name="Stubbendieck R."/>
            <person name="Wendt-Pienkowski E."/>
        </authorList>
    </citation>
    <scope>NUCLEOTIDE SEQUENCE</scope>
    <source>
        <strain evidence="4">SID7499</strain>
    </source>
</reference>
<dbReference type="AlphaFoldDB" id="A0A6G3XRS4"/>
<dbReference type="PANTHER" id="PTHR44845">
    <property type="entry name" value="CARRIER DOMAIN-CONTAINING PROTEIN"/>
    <property type="match status" value="1"/>
</dbReference>
<name>A0A6G3XRS4_9ACTN</name>
<dbReference type="Pfam" id="PF00501">
    <property type="entry name" value="AMP-binding"/>
    <property type="match status" value="1"/>
</dbReference>
<comment type="caution">
    <text evidence="4">The sequence shown here is derived from an EMBL/GenBank/DDBJ whole genome shotgun (WGS) entry which is preliminary data.</text>
</comment>
<evidence type="ECO:0000313" key="4">
    <source>
        <dbReference type="EMBL" id="NEE20528.1"/>
    </source>
</evidence>
<dbReference type="SUPFAM" id="SSF56801">
    <property type="entry name" value="Acetyl-CoA synthetase-like"/>
    <property type="match status" value="1"/>
</dbReference>
<keyword evidence="1" id="KW-0596">Phosphopantetheine</keyword>
<dbReference type="PANTHER" id="PTHR44845:SF6">
    <property type="entry name" value="BETA-ALANINE-ACTIVATING ENZYME"/>
    <property type="match status" value="1"/>
</dbReference>
<keyword evidence="2" id="KW-0597">Phosphoprotein</keyword>
<accession>A0A6G3XRS4</accession>
<evidence type="ECO:0000259" key="3">
    <source>
        <dbReference type="Pfam" id="PF00501"/>
    </source>
</evidence>
<feature type="non-terminal residue" evidence="4">
    <location>
        <position position="79"/>
    </location>
</feature>
<protein>
    <submittedName>
        <fullName evidence="4">AMP-binding protein</fullName>
    </submittedName>
</protein>
<dbReference type="InterPro" id="IPR000873">
    <property type="entry name" value="AMP-dep_synth/lig_dom"/>
</dbReference>
<feature type="domain" description="AMP-dependent synthetase/ligase" evidence="3">
    <location>
        <begin position="1"/>
        <end position="59"/>
    </location>
</feature>
<evidence type="ECO:0000256" key="1">
    <source>
        <dbReference type="ARBA" id="ARBA00022450"/>
    </source>
</evidence>